<organism evidence="1">
    <name type="scientific">Ralstonia solanacearum</name>
    <name type="common">Pseudomonas solanacearum</name>
    <dbReference type="NCBI Taxonomy" id="305"/>
    <lineage>
        <taxon>Bacteria</taxon>
        <taxon>Pseudomonadati</taxon>
        <taxon>Pseudomonadota</taxon>
        <taxon>Betaproteobacteria</taxon>
        <taxon>Burkholderiales</taxon>
        <taxon>Burkholderiaceae</taxon>
        <taxon>Ralstonia</taxon>
        <taxon>Ralstonia solanacearum species complex</taxon>
    </lineage>
</organism>
<dbReference type="GO" id="GO:0004519">
    <property type="term" value="F:endonuclease activity"/>
    <property type="evidence" value="ECO:0007669"/>
    <property type="project" value="InterPro"/>
</dbReference>
<proteinExistence type="predicted"/>
<sequence length="151" mass="16536">MPPLRESQNGTTHALMRIVAKKNLPAFCAKHPGAKPSRLAWHAEAAQATWKTPRDIKAHYASASFVGRNRVVFNIGGNNYRLIAAIAFQIGVVHVKFVGTHAEHGRIDAATVELESGNGHPTAAYRKRLQRGARHRFGARRCGSCARHAGR</sequence>
<gene>
    <name evidence="1" type="ORF">PSS4_v1_380013</name>
</gene>
<dbReference type="InterPro" id="IPR018669">
    <property type="entry name" value="Toxin_HigB"/>
</dbReference>
<reference evidence="1" key="1">
    <citation type="submission" date="2015-10" db="EMBL/GenBank/DDBJ databases">
        <authorList>
            <person name="Gilbert D.G."/>
        </authorList>
    </citation>
    <scope>NUCLEOTIDE SEQUENCE</scope>
    <source>
        <strain evidence="1">Phyl III-seqv23</strain>
    </source>
</reference>
<evidence type="ECO:0000313" key="1">
    <source>
        <dbReference type="EMBL" id="CUV17734.1"/>
    </source>
</evidence>
<dbReference type="Pfam" id="PF09907">
    <property type="entry name" value="HigB_toxin"/>
    <property type="match status" value="1"/>
</dbReference>
<protein>
    <submittedName>
        <fullName evidence="1">Uncharacterized protein</fullName>
    </submittedName>
</protein>
<dbReference type="AlphaFoldDB" id="A0A0S4U644"/>
<dbReference type="GO" id="GO:0110001">
    <property type="term" value="C:toxin-antitoxin complex"/>
    <property type="evidence" value="ECO:0007669"/>
    <property type="project" value="InterPro"/>
</dbReference>
<dbReference type="GO" id="GO:0003723">
    <property type="term" value="F:RNA binding"/>
    <property type="evidence" value="ECO:0007669"/>
    <property type="project" value="InterPro"/>
</dbReference>
<accession>A0A0S4U644</accession>
<name>A0A0S4U644_RALSL</name>
<dbReference type="EMBL" id="LN899821">
    <property type="protein sequence ID" value="CUV17734.1"/>
    <property type="molecule type" value="Genomic_DNA"/>
</dbReference>